<name>A0ACC3SNL9_9PEZI</name>
<comment type="caution">
    <text evidence="1">The sequence shown here is derived from an EMBL/GenBank/DDBJ whole genome shotgun (WGS) entry which is preliminary data.</text>
</comment>
<dbReference type="Proteomes" id="UP001320706">
    <property type="component" value="Unassembled WGS sequence"/>
</dbReference>
<sequence>MVSLLCLTVAAPRFHLCTFQRSQTARGRPTSANVRQQRGPVSALMFVPCSQPLPFAIPPGTSAARKVHLQLAGQAHGSDHHCPIALVAALLMQCKASSSDNLLL</sequence>
<protein>
    <submittedName>
        <fullName evidence="1">Uncharacterized protein</fullName>
    </submittedName>
</protein>
<accession>A0ACC3SNL9</accession>
<dbReference type="EMBL" id="JAMKPW020000005">
    <property type="protein sequence ID" value="KAK8217433.1"/>
    <property type="molecule type" value="Genomic_DNA"/>
</dbReference>
<evidence type="ECO:0000313" key="2">
    <source>
        <dbReference type="Proteomes" id="UP001320706"/>
    </source>
</evidence>
<evidence type="ECO:0000313" key="1">
    <source>
        <dbReference type="EMBL" id="KAK8217433.1"/>
    </source>
</evidence>
<proteinExistence type="predicted"/>
<keyword evidence="2" id="KW-1185">Reference proteome</keyword>
<organism evidence="1 2">
    <name type="scientific">Zalaria obscura</name>
    <dbReference type="NCBI Taxonomy" id="2024903"/>
    <lineage>
        <taxon>Eukaryota</taxon>
        <taxon>Fungi</taxon>
        <taxon>Dikarya</taxon>
        <taxon>Ascomycota</taxon>
        <taxon>Pezizomycotina</taxon>
        <taxon>Dothideomycetes</taxon>
        <taxon>Dothideomycetidae</taxon>
        <taxon>Dothideales</taxon>
        <taxon>Zalariaceae</taxon>
        <taxon>Zalaria</taxon>
    </lineage>
</organism>
<gene>
    <name evidence="1" type="ORF">M8818_001189</name>
</gene>
<reference evidence="1" key="1">
    <citation type="submission" date="2024-02" db="EMBL/GenBank/DDBJ databases">
        <title>Metagenome Assembled Genome of Zalaria obscura JY119.</title>
        <authorList>
            <person name="Vighnesh L."/>
            <person name="Jagadeeshwari U."/>
            <person name="Venkata Ramana C."/>
            <person name="Sasikala C."/>
        </authorList>
    </citation>
    <scope>NUCLEOTIDE SEQUENCE</scope>
    <source>
        <strain evidence="1">JY119</strain>
    </source>
</reference>